<reference evidence="9 10" key="1">
    <citation type="submission" date="2017-02" db="EMBL/GenBank/DDBJ databases">
        <authorList>
            <person name="Peterson S.W."/>
        </authorList>
    </citation>
    <scope>NUCLEOTIDE SEQUENCE [LARGE SCALE GENOMIC DNA]</scope>
    <source>
        <strain evidence="9 10">M1</strain>
    </source>
</reference>
<dbReference type="Proteomes" id="UP000190285">
    <property type="component" value="Unassembled WGS sequence"/>
</dbReference>
<keyword evidence="5 7" id="KW-1133">Transmembrane helix</keyword>
<comment type="subcellular location">
    <subcellularLocation>
        <location evidence="1 7">Cell membrane</location>
        <topology evidence="1 7">Multi-pass membrane protein</topology>
    </subcellularLocation>
</comment>
<dbReference type="AlphaFoldDB" id="A0A1T5II49"/>
<feature type="transmembrane region" description="Helical" evidence="7">
    <location>
        <begin position="88"/>
        <end position="113"/>
    </location>
</feature>
<dbReference type="InterPro" id="IPR035906">
    <property type="entry name" value="MetI-like_sf"/>
</dbReference>
<proteinExistence type="inferred from homology"/>
<feature type="domain" description="ABC transmembrane type-1" evidence="8">
    <location>
        <begin position="86"/>
        <end position="277"/>
    </location>
</feature>
<keyword evidence="4 7" id="KW-0812">Transmembrane</keyword>
<dbReference type="OrthoDB" id="9783218at2"/>
<dbReference type="InterPro" id="IPR050366">
    <property type="entry name" value="BP-dependent_transpt_permease"/>
</dbReference>
<dbReference type="RefSeq" id="WP_079488944.1">
    <property type="nucleotide sequence ID" value="NZ_FUZT01000001.1"/>
</dbReference>
<dbReference type="STRING" id="36842.SAMN02194393_00397"/>
<evidence type="ECO:0000256" key="5">
    <source>
        <dbReference type="ARBA" id="ARBA00022989"/>
    </source>
</evidence>
<dbReference type="PROSITE" id="PS50928">
    <property type="entry name" value="ABC_TM1"/>
    <property type="match status" value="1"/>
</dbReference>
<dbReference type="Pfam" id="PF00528">
    <property type="entry name" value="BPD_transp_1"/>
    <property type="match status" value="1"/>
</dbReference>
<dbReference type="SUPFAM" id="SSF161098">
    <property type="entry name" value="MetI-like"/>
    <property type="match status" value="1"/>
</dbReference>
<dbReference type="EMBL" id="FUZT01000001">
    <property type="protein sequence ID" value="SKC38770.1"/>
    <property type="molecule type" value="Genomic_DNA"/>
</dbReference>
<dbReference type="Gene3D" id="1.10.3720.10">
    <property type="entry name" value="MetI-like"/>
    <property type="match status" value="1"/>
</dbReference>
<dbReference type="PANTHER" id="PTHR43386">
    <property type="entry name" value="OLIGOPEPTIDE TRANSPORT SYSTEM PERMEASE PROTEIN APPC"/>
    <property type="match status" value="1"/>
</dbReference>
<keyword evidence="6 7" id="KW-0472">Membrane</keyword>
<dbReference type="CDD" id="cd06261">
    <property type="entry name" value="TM_PBP2"/>
    <property type="match status" value="1"/>
</dbReference>
<evidence type="ECO:0000256" key="4">
    <source>
        <dbReference type="ARBA" id="ARBA00022692"/>
    </source>
</evidence>
<protein>
    <submittedName>
        <fullName evidence="9">Peptide/nickel transport system permease protein</fullName>
    </submittedName>
</protein>
<evidence type="ECO:0000256" key="2">
    <source>
        <dbReference type="ARBA" id="ARBA00022448"/>
    </source>
</evidence>
<evidence type="ECO:0000256" key="7">
    <source>
        <dbReference type="RuleBase" id="RU363032"/>
    </source>
</evidence>
<dbReference type="GO" id="GO:0055085">
    <property type="term" value="P:transmembrane transport"/>
    <property type="evidence" value="ECO:0007669"/>
    <property type="project" value="InterPro"/>
</dbReference>
<dbReference type="Pfam" id="PF12911">
    <property type="entry name" value="OppC_N"/>
    <property type="match status" value="1"/>
</dbReference>
<evidence type="ECO:0000259" key="8">
    <source>
        <dbReference type="PROSITE" id="PS50928"/>
    </source>
</evidence>
<name>A0A1T5II49_9FIRM</name>
<dbReference type="InterPro" id="IPR025966">
    <property type="entry name" value="OppC_N"/>
</dbReference>
<dbReference type="InterPro" id="IPR000515">
    <property type="entry name" value="MetI-like"/>
</dbReference>
<keyword evidence="10" id="KW-1185">Reference proteome</keyword>
<accession>A0A1T5II49</accession>
<comment type="similarity">
    <text evidence="7">Belongs to the binding-protein-dependent transport system permease family.</text>
</comment>
<evidence type="ECO:0000256" key="1">
    <source>
        <dbReference type="ARBA" id="ARBA00004651"/>
    </source>
</evidence>
<evidence type="ECO:0000313" key="10">
    <source>
        <dbReference type="Proteomes" id="UP000190285"/>
    </source>
</evidence>
<dbReference type="GO" id="GO:0005886">
    <property type="term" value="C:plasma membrane"/>
    <property type="evidence" value="ECO:0007669"/>
    <property type="project" value="UniProtKB-SubCell"/>
</dbReference>
<feature type="transmembrane region" description="Helical" evidence="7">
    <location>
        <begin position="125"/>
        <end position="145"/>
    </location>
</feature>
<evidence type="ECO:0000313" key="9">
    <source>
        <dbReference type="EMBL" id="SKC38770.1"/>
    </source>
</evidence>
<sequence>MKKSRLNVRLRNFKRFLRLFFSSTIGLVGFIMLTFFIILAFVGPIVYPYDITDVAKGEMLESPSLEFPLGTDQLGRDLFGALINGAKISLIVGLVGAAISVSIGTIVGLSAGYIGGKIDSALMRLTDGMMVLPVLPLIMVLAALLGTSISNIILVIGLTGWTGTARLVRSQTLSFKEREFVERAKCIGASNGYIMIKHILPNVFPVIFANTILVTSSAILRETTLSFLGLGDPLSVSWGQILNGAFNNGAVSIGAWWYYGPPGICIILLVLSFTFLGYSFDEILNPKLRER</sequence>
<evidence type="ECO:0000256" key="3">
    <source>
        <dbReference type="ARBA" id="ARBA00022475"/>
    </source>
</evidence>
<keyword evidence="3" id="KW-1003">Cell membrane</keyword>
<dbReference type="PANTHER" id="PTHR43386:SF1">
    <property type="entry name" value="D,D-DIPEPTIDE TRANSPORT SYSTEM PERMEASE PROTEIN DDPC-RELATED"/>
    <property type="match status" value="1"/>
</dbReference>
<feature type="transmembrane region" description="Helical" evidence="7">
    <location>
        <begin position="199"/>
        <end position="220"/>
    </location>
</feature>
<evidence type="ECO:0000256" key="6">
    <source>
        <dbReference type="ARBA" id="ARBA00023136"/>
    </source>
</evidence>
<organism evidence="9 10">
    <name type="scientific">Maledivibacter halophilus</name>
    <dbReference type="NCBI Taxonomy" id="36842"/>
    <lineage>
        <taxon>Bacteria</taxon>
        <taxon>Bacillati</taxon>
        <taxon>Bacillota</taxon>
        <taxon>Clostridia</taxon>
        <taxon>Peptostreptococcales</taxon>
        <taxon>Caminicellaceae</taxon>
        <taxon>Maledivibacter</taxon>
    </lineage>
</organism>
<keyword evidence="2 7" id="KW-0813">Transport</keyword>
<gene>
    <name evidence="9" type="ORF">SAMN02194393_00397</name>
</gene>
<feature type="transmembrane region" description="Helical" evidence="7">
    <location>
        <begin position="256"/>
        <end position="280"/>
    </location>
</feature>
<feature type="transmembrane region" description="Helical" evidence="7">
    <location>
        <begin position="20"/>
        <end position="47"/>
    </location>
</feature>